<dbReference type="InterPro" id="IPR011722">
    <property type="entry name" value="Hemimethylated_DNA-bd_dom"/>
</dbReference>
<dbReference type="SUPFAM" id="SSF141255">
    <property type="entry name" value="YccV-like"/>
    <property type="match status" value="1"/>
</dbReference>
<evidence type="ECO:0000313" key="2">
    <source>
        <dbReference type="EMBL" id="SVA53906.1"/>
    </source>
</evidence>
<dbReference type="NCBIfam" id="TIGR02097">
    <property type="entry name" value="yccV"/>
    <property type="match status" value="1"/>
</dbReference>
<dbReference type="AlphaFoldDB" id="A0A381WMZ7"/>
<proteinExistence type="predicted"/>
<protein>
    <recommendedName>
        <fullName evidence="1">Hemimethylated DNA-binding domain-containing protein</fullName>
    </recommendedName>
</protein>
<evidence type="ECO:0000259" key="1">
    <source>
        <dbReference type="SMART" id="SM00992"/>
    </source>
</evidence>
<feature type="non-terminal residue" evidence="2">
    <location>
        <position position="1"/>
    </location>
</feature>
<dbReference type="Gene3D" id="2.30.30.390">
    <property type="entry name" value="Hemimethylated DNA-binding domain"/>
    <property type="match status" value="1"/>
</dbReference>
<dbReference type="GO" id="GO:0003677">
    <property type="term" value="F:DNA binding"/>
    <property type="evidence" value="ECO:0007669"/>
    <property type="project" value="InterPro"/>
</dbReference>
<organism evidence="2">
    <name type="scientific">marine metagenome</name>
    <dbReference type="NCBI Taxonomy" id="408172"/>
    <lineage>
        <taxon>unclassified sequences</taxon>
        <taxon>metagenomes</taxon>
        <taxon>ecological metagenomes</taxon>
    </lineage>
</organism>
<gene>
    <name evidence="2" type="ORF">METZ01_LOCUS106760</name>
</gene>
<dbReference type="Pfam" id="PF08755">
    <property type="entry name" value="YccV-like"/>
    <property type="match status" value="1"/>
</dbReference>
<sequence>VGTPYRWIADELGMKDATFSVGQLVWHRLFHYRGVVFDVDPIFLGSEEWYEEVAKSRPPKDEPWYHVLVHNAVHQTYVAERNLDQDDSGERIQNPGIEAVFSGFDGVRYSSRARSN</sequence>
<name>A0A381WMZ7_9ZZZZ</name>
<dbReference type="SMART" id="SM00992">
    <property type="entry name" value="YccV-like"/>
    <property type="match status" value="1"/>
</dbReference>
<reference evidence="2" key="1">
    <citation type="submission" date="2018-05" db="EMBL/GenBank/DDBJ databases">
        <authorList>
            <person name="Lanie J.A."/>
            <person name="Ng W.-L."/>
            <person name="Kazmierczak K.M."/>
            <person name="Andrzejewski T.M."/>
            <person name="Davidsen T.M."/>
            <person name="Wayne K.J."/>
            <person name="Tettelin H."/>
            <person name="Glass J.I."/>
            <person name="Rusch D."/>
            <person name="Podicherti R."/>
            <person name="Tsui H.-C.T."/>
            <person name="Winkler M.E."/>
        </authorList>
    </citation>
    <scope>NUCLEOTIDE SEQUENCE</scope>
</reference>
<feature type="domain" description="Hemimethylated DNA-binding" evidence="1">
    <location>
        <begin position="16"/>
        <end position="112"/>
    </location>
</feature>
<dbReference type="EMBL" id="UINC01012329">
    <property type="protein sequence ID" value="SVA53906.1"/>
    <property type="molecule type" value="Genomic_DNA"/>
</dbReference>
<accession>A0A381WMZ7</accession>
<dbReference type="InterPro" id="IPR036623">
    <property type="entry name" value="Hemimethylated_DNA-bd_sf"/>
</dbReference>